<dbReference type="Gene3D" id="3.40.190.10">
    <property type="entry name" value="Periplasmic binding protein-like II"/>
    <property type="match status" value="2"/>
</dbReference>
<dbReference type="PROSITE" id="PS50931">
    <property type="entry name" value="HTH_LYSR"/>
    <property type="match status" value="1"/>
</dbReference>
<dbReference type="SUPFAM" id="SSF46785">
    <property type="entry name" value="Winged helix' DNA-binding domain"/>
    <property type="match status" value="1"/>
</dbReference>
<reference evidence="5 6" key="1">
    <citation type="submission" date="2016-05" db="EMBL/GenBank/DDBJ databases">
        <authorList>
            <person name="Ramsay J.P."/>
        </authorList>
    </citation>
    <scope>NUCLEOTIDE SEQUENCE [LARGE SCALE GENOMIC DNA]</scope>
    <source>
        <strain evidence="5 6">NZP2042</strain>
    </source>
</reference>
<evidence type="ECO:0000256" key="3">
    <source>
        <dbReference type="ARBA" id="ARBA00023125"/>
    </source>
</evidence>
<evidence type="ECO:0000313" key="5">
    <source>
        <dbReference type="EMBL" id="OBQ66564.1"/>
    </source>
</evidence>
<gene>
    <name evidence="5" type="ORF">A8145_29465</name>
</gene>
<comment type="similarity">
    <text evidence="1">Belongs to the LysR transcriptional regulatory family.</text>
</comment>
<dbReference type="Gene3D" id="1.10.10.10">
    <property type="entry name" value="Winged helix-like DNA-binding domain superfamily/Winged helix DNA-binding domain"/>
    <property type="match status" value="1"/>
</dbReference>
<dbReference type="Pfam" id="PF03466">
    <property type="entry name" value="LysR_substrate"/>
    <property type="match status" value="1"/>
</dbReference>
<dbReference type="SUPFAM" id="SSF53850">
    <property type="entry name" value="Periplasmic binding protein-like II"/>
    <property type="match status" value="1"/>
</dbReference>
<dbReference type="InterPro" id="IPR036388">
    <property type="entry name" value="WH-like_DNA-bd_sf"/>
</dbReference>
<dbReference type="EMBL" id="LYTK01000010">
    <property type="protein sequence ID" value="OBQ66564.1"/>
    <property type="molecule type" value="Genomic_DNA"/>
</dbReference>
<comment type="caution">
    <text evidence="5">The sequence shown here is derived from an EMBL/GenBank/DDBJ whole genome shotgun (WGS) entry which is preliminary data.</text>
</comment>
<keyword evidence="2" id="KW-0805">Transcription regulation</keyword>
<dbReference type="GO" id="GO:0003700">
    <property type="term" value="F:DNA-binding transcription factor activity"/>
    <property type="evidence" value="ECO:0007669"/>
    <property type="project" value="InterPro"/>
</dbReference>
<dbReference type="AlphaFoldDB" id="A0A6M7U082"/>
<protein>
    <submittedName>
        <fullName evidence="5">Uncharacterized protein</fullName>
    </submittedName>
</protein>
<dbReference type="PANTHER" id="PTHR30537">
    <property type="entry name" value="HTH-TYPE TRANSCRIPTIONAL REGULATOR"/>
    <property type="match status" value="1"/>
</dbReference>
<evidence type="ECO:0000313" key="6">
    <source>
        <dbReference type="Proteomes" id="UP000093737"/>
    </source>
</evidence>
<dbReference type="PRINTS" id="PR00039">
    <property type="entry name" value="HTHLYSR"/>
</dbReference>
<accession>A0A6M7U082</accession>
<dbReference type="InterPro" id="IPR005119">
    <property type="entry name" value="LysR_subst-bd"/>
</dbReference>
<evidence type="ECO:0000256" key="1">
    <source>
        <dbReference type="ARBA" id="ARBA00009437"/>
    </source>
</evidence>
<keyword evidence="3" id="KW-0238">DNA-binding</keyword>
<dbReference type="Proteomes" id="UP000093737">
    <property type="component" value="Unassembled WGS sequence"/>
</dbReference>
<name>A0A6M7U082_RHILI</name>
<dbReference type="Pfam" id="PF00126">
    <property type="entry name" value="HTH_1"/>
    <property type="match status" value="1"/>
</dbReference>
<keyword evidence="4" id="KW-0804">Transcription</keyword>
<dbReference type="InterPro" id="IPR036390">
    <property type="entry name" value="WH_DNA-bd_sf"/>
</dbReference>
<evidence type="ECO:0000256" key="2">
    <source>
        <dbReference type="ARBA" id="ARBA00023015"/>
    </source>
</evidence>
<dbReference type="GO" id="GO:0043565">
    <property type="term" value="F:sequence-specific DNA binding"/>
    <property type="evidence" value="ECO:0007669"/>
    <property type="project" value="TreeGrafter"/>
</dbReference>
<dbReference type="InterPro" id="IPR058163">
    <property type="entry name" value="LysR-type_TF_proteobact-type"/>
</dbReference>
<sequence>MDQEPKGGLGMRNLPHLTYLEAFEAAARHLSFTKAAEELNCTQGAISQRVRALEQFFARPLFHRRSNGLELTEVGTAYLPGIAEALDRAEAATEGLLGAQAQTSVTVSAPLSFVTLWLARHLVGFSAAHPRIEVRLNSTIWTDPNVELADLSILALDPLQPASGAVRLGRERLVLLCDPETGRRAEARPSADWFNAARLIHVQGRMQLLDLWAKKENIVIAPHKAPIKADNAAAALEVAACAGGITAVMSTYAAAYLASGRLVAPFGAGEILPVALHVVPNQHRRLSRSATLFVQWLSGEIPLHGEI</sequence>
<dbReference type="GO" id="GO:0006351">
    <property type="term" value="P:DNA-templated transcription"/>
    <property type="evidence" value="ECO:0007669"/>
    <property type="project" value="TreeGrafter"/>
</dbReference>
<organism evidence="5 6">
    <name type="scientific">Rhizobium loti</name>
    <name type="common">Mesorhizobium loti</name>
    <dbReference type="NCBI Taxonomy" id="381"/>
    <lineage>
        <taxon>Bacteria</taxon>
        <taxon>Pseudomonadati</taxon>
        <taxon>Pseudomonadota</taxon>
        <taxon>Alphaproteobacteria</taxon>
        <taxon>Hyphomicrobiales</taxon>
        <taxon>Phyllobacteriaceae</taxon>
        <taxon>Mesorhizobium</taxon>
    </lineage>
</organism>
<proteinExistence type="inferred from homology"/>
<dbReference type="PANTHER" id="PTHR30537:SF74">
    <property type="entry name" value="HTH-TYPE TRANSCRIPTIONAL REGULATOR TRPI"/>
    <property type="match status" value="1"/>
</dbReference>
<dbReference type="InterPro" id="IPR000847">
    <property type="entry name" value="LysR_HTH_N"/>
</dbReference>
<evidence type="ECO:0000256" key="4">
    <source>
        <dbReference type="ARBA" id="ARBA00023163"/>
    </source>
</evidence>